<feature type="compositionally biased region" description="Pro residues" evidence="1">
    <location>
        <begin position="19"/>
        <end position="28"/>
    </location>
</feature>
<reference evidence="3" key="1">
    <citation type="journal article" date="2019" name="Int. J. Syst. Evol. Microbiol.">
        <title>The Global Catalogue of Microorganisms (GCM) 10K type strain sequencing project: providing services to taxonomists for standard genome sequencing and annotation.</title>
        <authorList>
            <consortium name="The Broad Institute Genomics Platform"/>
            <consortium name="The Broad Institute Genome Sequencing Center for Infectious Disease"/>
            <person name="Wu L."/>
            <person name="Ma J."/>
        </authorList>
    </citation>
    <scope>NUCLEOTIDE SEQUENCE [LARGE SCALE GENOMIC DNA]</scope>
    <source>
        <strain evidence="3">JCM 16956</strain>
    </source>
</reference>
<evidence type="ECO:0008006" key="4">
    <source>
        <dbReference type="Google" id="ProtNLM"/>
    </source>
</evidence>
<dbReference type="EMBL" id="BAABAJ010000019">
    <property type="protein sequence ID" value="GAA3934010.1"/>
    <property type="molecule type" value="Genomic_DNA"/>
</dbReference>
<keyword evidence="3" id="KW-1185">Reference proteome</keyword>
<feature type="region of interest" description="Disordered" evidence="1">
    <location>
        <begin position="1"/>
        <end position="100"/>
    </location>
</feature>
<dbReference type="InterPro" id="IPR036457">
    <property type="entry name" value="PPM-type-like_dom_sf"/>
</dbReference>
<sequence length="451" mass="48586">MAEHEHGARHAAPAHRPEQWPPPPPAAPGPTAASVPAPARALATGTGGGPALAGGPPVPANAPANAPATAPGGVPDGPVGSPPAGPPDPPPRALPSQAVWSTPGNVEGLQALTVWTEQVPGQGEDAEPFVAHHWGTHQGVIAVFDGSGGAGASPVWQGPDGAWRTGAWVGSRVARLATDCWFHEVALETEEAGPASLHQYLDWFLTKAPQRRSKIGGTMRRQLPTTLAGVHYRVLGREGTVELRPLWAGDSRAYVFAPASGLHVLTRDHTRESDALELLRTDPPMTNVICADREFTVDTQFIASFPMPCVLIAATDGWFGYVHTPADFEYLLLSTLRRAHTEYEWADLLRREVQAYTGDDASLAVLALGYRDLAHVRESSERRYTELSERHLKGRPRALDRSPRGGAEEPPGGPEDGRTADARIRAWQEQSWQTYRAGYETYLPPALEEYR</sequence>
<accession>A0ABP7N0T7</accession>
<feature type="region of interest" description="Disordered" evidence="1">
    <location>
        <begin position="385"/>
        <end position="423"/>
    </location>
</feature>
<comment type="caution">
    <text evidence="2">The sequence shown here is derived from an EMBL/GenBank/DDBJ whole genome shotgun (WGS) entry which is preliminary data.</text>
</comment>
<organism evidence="2 3">
    <name type="scientific">Streptomyces gulbargensis</name>
    <dbReference type="NCBI Taxonomy" id="364901"/>
    <lineage>
        <taxon>Bacteria</taxon>
        <taxon>Bacillati</taxon>
        <taxon>Actinomycetota</taxon>
        <taxon>Actinomycetes</taxon>
        <taxon>Kitasatosporales</taxon>
        <taxon>Streptomycetaceae</taxon>
        <taxon>Streptomyces</taxon>
    </lineage>
</organism>
<evidence type="ECO:0000313" key="3">
    <source>
        <dbReference type="Proteomes" id="UP001501000"/>
    </source>
</evidence>
<feature type="compositionally biased region" description="Low complexity" evidence="1">
    <location>
        <begin position="29"/>
        <end position="44"/>
    </location>
</feature>
<dbReference type="Proteomes" id="UP001501000">
    <property type="component" value="Unassembled WGS sequence"/>
</dbReference>
<protein>
    <recommendedName>
        <fullName evidence="4">Serine/threonine protein phosphatase</fullName>
    </recommendedName>
</protein>
<dbReference type="SUPFAM" id="SSF81606">
    <property type="entry name" value="PP2C-like"/>
    <property type="match status" value="1"/>
</dbReference>
<feature type="compositionally biased region" description="Low complexity" evidence="1">
    <location>
        <begin position="61"/>
        <end position="79"/>
    </location>
</feature>
<dbReference type="Gene3D" id="3.60.40.10">
    <property type="entry name" value="PPM-type phosphatase domain"/>
    <property type="match status" value="1"/>
</dbReference>
<feature type="compositionally biased region" description="Pro residues" evidence="1">
    <location>
        <begin position="80"/>
        <end position="93"/>
    </location>
</feature>
<name>A0ABP7N0T7_9ACTN</name>
<dbReference type="RefSeq" id="WP_345286243.1">
    <property type="nucleotide sequence ID" value="NZ_BAABAJ010000019.1"/>
</dbReference>
<evidence type="ECO:0000256" key="1">
    <source>
        <dbReference type="SAM" id="MobiDB-lite"/>
    </source>
</evidence>
<evidence type="ECO:0000313" key="2">
    <source>
        <dbReference type="EMBL" id="GAA3934010.1"/>
    </source>
</evidence>
<feature type="compositionally biased region" description="Basic and acidic residues" evidence="1">
    <location>
        <begin position="385"/>
        <end position="407"/>
    </location>
</feature>
<proteinExistence type="predicted"/>
<gene>
    <name evidence="2" type="ORF">GCM10022244_48090</name>
</gene>